<dbReference type="RefSeq" id="WP_097323140.1">
    <property type="nucleotide sequence ID" value="NZ_OBDY01000014.1"/>
</dbReference>
<dbReference type="Gene3D" id="3.40.50.200">
    <property type="entry name" value="Peptidase S8/S53 domain"/>
    <property type="match status" value="1"/>
</dbReference>
<evidence type="ECO:0000259" key="9">
    <source>
        <dbReference type="Pfam" id="PF00082"/>
    </source>
</evidence>
<feature type="active site" description="Charge relay system" evidence="5 6">
    <location>
        <position position="237"/>
    </location>
</feature>
<dbReference type="PRINTS" id="PR00723">
    <property type="entry name" value="SUBTILISIN"/>
</dbReference>
<dbReference type="OrthoDB" id="5167143at2"/>
<dbReference type="PANTHER" id="PTHR43399">
    <property type="entry name" value="SUBTILISIN-RELATED"/>
    <property type="match status" value="1"/>
</dbReference>
<sequence length="1064" mass="111241">MRRRIWAAALAALLAAGTVAVDKASAATPTAGRQDFTLITGDRVVRSGDHLAVDRAPGREQVTFVERGDGKHRYVFPSDALPLVQAGRLDRRLFDLTTLAAFGYTGSHDLPLLIKGAATLKATEVVASLPALDMVAVRADREQRAGLWAGLTAGAEARRTLRGVDQIWLDGKRKLDLDHSVPQIGAPAAWQKGLDGSGVSIAVLDSGVDATHPDLAGRLKEVRNFTDAPDADDTVGHGTHVASTIAGTGAASGGRYRGVAPGAQLLIGKVCPSEECQDSAILAGMAWAAAGAPVVNMSLGADDEPGIDPLEEAVDELSARYHTLFVVAAGNDGHAPVSSPGSAPGALSVGAVDRDNAIADFSNWGPAREGDLIKPEITAPGVDIVAAKAAHATIGDPAENPAYSSLSGTSMATPHVTGAAAILAQQHPGWTGQQLKTALMASAEPTPDLETYAQGAGRVDVARAITQTVATETGSVDFGTVPFPHTNDKPLGRTVTFRNDGTTPVTLRLAVETTAPAGMFTADQPSLTVAAGATATAKLTADTTVETDQQWIGGRIVATAADGVRVEVPFGVHREGPAYTVTLRHTGHDGAAPVTQFTGFTDLTTFAYAEAAGSTIRLPAGTYGISGLVNSGDGSTSLLVQPRLVLDRDLTVDLDARQAKPVAVSVPDRKAATTFTSIRGTWISPEGVFTDAAIYGPGAGLTFAEIGDHRAEPQFHSAITTTLTTPTSSFRLHWPRDGRFPTGVAKAYQRKDLAAIAGTYARSAGGAPGMVGFTAVSRRDGQLIETGYSPDTQIAMPATRTDFVNTDNGILWTAGFGEYDVDSDAYLGFAQRSPFPYRPGQTYHLAWNKAVFAPSAAHGSVTREGNEITVDLPSYVDASGVRVNGVTARPRTITLYRAGKAIGTIDENAEQPRQFTVPAAAAAYRMTATAKRTAPYELSTAVTSTWTFRSGSTTTATPLPLLTVRMSPALNLGNSAPRARQFAVPLTFESQPGAKPGLITAVTAQISYDDGKTWKNATVQGQGASRTAWVRHPLKAGFASLRVSAHTTTGNTVEQTIIRAYRIS</sequence>
<evidence type="ECO:0000256" key="6">
    <source>
        <dbReference type="PROSITE-ProRule" id="PRU01240"/>
    </source>
</evidence>
<evidence type="ECO:0000256" key="2">
    <source>
        <dbReference type="ARBA" id="ARBA00022670"/>
    </source>
</evidence>
<dbReference type="InterPro" id="IPR022398">
    <property type="entry name" value="Peptidase_S8_His-AS"/>
</dbReference>
<name>A0A285J2E4_9ACTN</name>
<dbReference type="Gene3D" id="2.60.40.10">
    <property type="entry name" value="Immunoglobulins"/>
    <property type="match status" value="1"/>
</dbReference>
<evidence type="ECO:0000313" key="11">
    <source>
        <dbReference type="Proteomes" id="UP000219612"/>
    </source>
</evidence>
<dbReference type="InterPro" id="IPR023828">
    <property type="entry name" value="Peptidase_S8_Ser-AS"/>
</dbReference>
<evidence type="ECO:0000256" key="7">
    <source>
        <dbReference type="RuleBase" id="RU003355"/>
    </source>
</evidence>
<dbReference type="AlphaFoldDB" id="A0A285J2E4"/>
<dbReference type="InterPro" id="IPR036852">
    <property type="entry name" value="Peptidase_S8/S53_dom_sf"/>
</dbReference>
<feature type="signal peptide" evidence="8">
    <location>
        <begin position="1"/>
        <end position="20"/>
    </location>
</feature>
<dbReference type="InterPro" id="IPR023827">
    <property type="entry name" value="Peptidase_S8_Asp-AS"/>
</dbReference>
<dbReference type="PROSITE" id="PS00138">
    <property type="entry name" value="SUBTILASE_SER"/>
    <property type="match status" value="1"/>
</dbReference>
<dbReference type="Pfam" id="PF00082">
    <property type="entry name" value="Peptidase_S8"/>
    <property type="match status" value="1"/>
</dbReference>
<keyword evidence="11" id="KW-1185">Reference proteome</keyword>
<gene>
    <name evidence="10" type="ORF">SAMN05421748_11446</name>
</gene>
<evidence type="ECO:0000256" key="8">
    <source>
        <dbReference type="SAM" id="SignalP"/>
    </source>
</evidence>
<dbReference type="GO" id="GO:0004252">
    <property type="term" value="F:serine-type endopeptidase activity"/>
    <property type="evidence" value="ECO:0007669"/>
    <property type="project" value="UniProtKB-UniRule"/>
</dbReference>
<dbReference type="InterPro" id="IPR051048">
    <property type="entry name" value="Peptidase_S8/S53_subtilisin"/>
</dbReference>
<comment type="similarity">
    <text evidence="1 6 7">Belongs to the peptidase S8 family.</text>
</comment>
<keyword evidence="4 6" id="KW-0720">Serine protease</keyword>
<feature type="active site" description="Charge relay system" evidence="5 6">
    <location>
        <position position="410"/>
    </location>
</feature>
<keyword evidence="8" id="KW-0732">Signal</keyword>
<organism evidence="10 11">
    <name type="scientific">Paractinoplanes atraurantiacus</name>
    <dbReference type="NCBI Taxonomy" id="1036182"/>
    <lineage>
        <taxon>Bacteria</taxon>
        <taxon>Bacillati</taxon>
        <taxon>Actinomycetota</taxon>
        <taxon>Actinomycetes</taxon>
        <taxon>Micromonosporales</taxon>
        <taxon>Micromonosporaceae</taxon>
        <taxon>Paractinoplanes</taxon>
    </lineage>
</organism>
<evidence type="ECO:0000256" key="1">
    <source>
        <dbReference type="ARBA" id="ARBA00011073"/>
    </source>
</evidence>
<feature type="domain" description="Peptidase S8/S53" evidence="9">
    <location>
        <begin position="196"/>
        <end position="456"/>
    </location>
</feature>
<dbReference type="PROSITE" id="PS00137">
    <property type="entry name" value="SUBTILASE_HIS"/>
    <property type="match status" value="1"/>
</dbReference>
<dbReference type="SUPFAM" id="SSF52743">
    <property type="entry name" value="Subtilisin-like"/>
    <property type="match status" value="1"/>
</dbReference>
<dbReference type="PROSITE" id="PS00136">
    <property type="entry name" value="SUBTILASE_ASP"/>
    <property type="match status" value="1"/>
</dbReference>
<feature type="active site" description="Charge relay system" evidence="5 6">
    <location>
        <position position="205"/>
    </location>
</feature>
<evidence type="ECO:0000256" key="5">
    <source>
        <dbReference type="PIRSR" id="PIRSR615500-1"/>
    </source>
</evidence>
<protein>
    <submittedName>
        <fullName evidence="10">Serine protease, subtilisin family</fullName>
    </submittedName>
</protein>
<dbReference type="InterPro" id="IPR013783">
    <property type="entry name" value="Ig-like_fold"/>
</dbReference>
<dbReference type="Proteomes" id="UP000219612">
    <property type="component" value="Unassembled WGS sequence"/>
</dbReference>
<accession>A0A285J2E4</accession>
<evidence type="ECO:0000256" key="3">
    <source>
        <dbReference type="ARBA" id="ARBA00022801"/>
    </source>
</evidence>
<dbReference type="GO" id="GO:0005975">
    <property type="term" value="P:carbohydrate metabolic process"/>
    <property type="evidence" value="ECO:0007669"/>
    <property type="project" value="UniProtKB-ARBA"/>
</dbReference>
<dbReference type="InterPro" id="IPR015500">
    <property type="entry name" value="Peptidase_S8_subtilisin-rel"/>
</dbReference>
<reference evidence="10 11" key="1">
    <citation type="submission" date="2017-09" db="EMBL/GenBank/DDBJ databases">
        <authorList>
            <person name="Ehlers B."/>
            <person name="Leendertz F.H."/>
        </authorList>
    </citation>
    <scope>NUCLEOTIDE SEQUENCE [LARGE SCALE GENOMIC DNA]</scope>
    <source>
        <strain evidence="10 11">CGMCC 4.6857</strain>
    </source>
</reference>
<feature type="chain" id="PRO_5039582679" evidence="8">
    <location>
        <begin position="21"/>
        <end position="1064"/>
    </location>
</feature>
<dbReference type="GO" id="GO:0006508">
    <property type="term" value="P:proteolysis"/>
    <property type="evidence" value="ECO:0007669"/>
    <property type="project" value="UniProtKB-KW"/>
</dbReference>
<dbReference type="InterPro" id="IPR000209">
    <property type="entry name" value="Peptidase_S8/S53_dom"/>
</dbReference>
<evidence type="ECO:0000313" key="10">
    <source>
        <dbReference type="EMBL" id="SNY53536.1"/>
    </source>
</evidence>
<dbReference type="PANTHER" id="PTHR43399:SF4">
    <property type="entry name" value="CELL WALL-ASSOCIATED PROTEASE"/>
    <property type="match status" value="1"/>
</dbReference>
<dbReference type="PROSITE" id="PS51892">
    <property type="entry name" value="SUBTILASE"/>
    <property type="match status" value="1"/>
</dbReference>
<dbReference type="EMBL" id="OBDY01000014">
    <property type="protein sequence ID" value="SNY53536.1"/>
    <property type="molecule type" value="Genomic_DNA"/>
</dbReference>
<evidence type="ECO:0000256" key="4">
    <source>
        <dbReference type="ARBA" id="ARBA00022825"/>
    </source>
</evidence>
<proteinExistence type="inferred from homology"/>
<keyword evidence="3 6" id="KW-0378">Hydrolase</keyword>
<keyword evidence="2 6" id="KW-0645">Protease</keyword>